<feature type="transmembrane region" description="Helical" evidence="9">
    <location>
        <begin position="179"/>
        <end position="201"/>
    </location>
</feature>
<feature type="domain" description="Major facilitator superfamily (MFS) profile" evidence="10">
    <location>
        <begin position="86"/>
        <end position="514"/>
    </location>
</feature>
<feature type="compositionally biased region" description="Polar residues" evidence="8">
    <location>
        <begin position="28"/>
        <end position="37"/>
    </location>
</feature>
<dbReference type="RefSeq" id="XP_062630856.1">
    <property type="nucleotide sequence ID" value="XM_062774872.1"/>
</dbReference>
<gene>
    <name evidence="11" type="primary">liz1_11</name>
    <name evidence="11" type="ORF">LOC62_06G008337</name>
</gene>
<dbReference type="GO" id="GO:0005886">
    <property type="term" value="C:plasma membrane"/>
    <property type="evidence" value="ECO:0007669"/>
    <property type="project" value="UniProtKB-SubCell"/>
</dbReference>
<keyword evidence="2" id="KW-0813">Transport</keyword>
<feature type="transmembrane region" description="Helical" evidence="9">
    <location>
        <begin position="362"/>
        <end position="383"/>
    </location>
</feature>
<evidence type="ECO:0000256" key="6">
    <source>
        <dbReference type="ARBA" id="ARBA00023136"/>
    </source>
</evidence>
<feature type="transmembrane region" description="Helical" evidence="9">
    <location>
        <begin position="317"/>
        <end position="342"/>
    </location>
</feature>
<evidence type="ECO:0000256" key="2">
    <source>
        <dbReference type="ARBA" id="ARBA00022448"/>
    </source>
</evidence>
<evidence type="ECO:0000259" key="10">
    <source>
        <dbReference type="PROSITE" id="PS50850"/>
    </source>
</evidence>
<dbReference type="EMBL" id="CP086719">
    <property type="protein sequence ID" value="WOO84830.1"/>
    <property type="molecule type" value="Genomic_DNA"/>
</dbReference>
<feature type="region of interest" description="Disordered" evidence="8">
    <location>
        <begin position="1"/>
        <end position="40"/>
    </location>
</feature>
<keyword evidence="6 9" id="KW-0472">Membrane</keyword>
<dbReference type="PANTHER" id="PTHR43791">
    <property type="entry name" value="PERMEASE-RELATED"/>
    <property type="match status" value="1"/>
</dbReference>
<feature type="compositionally biased region" description="Basic and acidic residues" evidence="8">
    <location>
        <begin position="1"/>
        <end position="26"/>
    </location>
</feature>
<feature type="transmembrane region" description="Helical" evidence="9">
    <location>
        <begin position="423"/>
        <end position="443"/>
    </location>
</feature>
<name>A0AAF0YDL0_9TREE</name>
<keyword evidence="3" id="KW-1003">Cell membrane</keyword>
<feature type="transmembrane region" description="Helical" evidence="9">
    <location>
        <begin position="213"/>
        <end position="235"/>
    </location>
</feature>
<keyword evidence="5 9" id="KW-1133">Transmembrane helix</keyword>
<keyword evidence="4 9" id="KW-0812">Transmembrane</keyword>
<comment type="similarity">
    <text evidence="7">Belongs to the major facilitator superfamily. Allantoate permease family.</text>
</comment>
<dbReference type="GeneID" id="87811503"/>
<reference evidence="11" key="1">
    <citation type="submission" date="2023-10" db="EMBL/GenBank/DDBJ databases">
        <authorList>
            <person name="Noh H."/>
        </authorList>
    </citation>
    <scope>NUCLEOTIDE SEQUENCE</scope>
    <source>
        <strain evidence="11">DUCC4014</strain>
    </source>
</reference>
<dbReference type="Pfam" id="PF07690">
    <property type="entry name" value="MFS_1"/>
    <property type="match status" value="1"/>
</dbReference>
<feature type="region of interest" description="Disordered" evidence="8">
    <location>
        <begin position="521"/>
        <end position="554"/>
    </location>
</feature>
<dbReference type="PROSITE" id="PS50850">
    <property type="entry name" value="MFS"/>
    <property type="match status" value="1"/>
</dbReference>
<dbReference type="AlphaFoldDB" id="A0AAF0YDL0"/>
<feature type="transmembrane region" description="Helical" evidence="9">
    <location>
        <begin position="247"/>
        <end position="269"/>
    </location>
</feature>
<sequence>MTHRLERLSSRPDEEHALLAGRRDSASSEESTPSYHSTADVEEQPLLTAHAWREPPREPTWKGRLWDTFDLPPAERKLLNKVDALLLTFASLGYFLKNLDQIANIHNAFFSGMKEDLGMDGDELVHAVTVWTVGYAIGQIPSNMVLTRVSPRYVIPTLEFLWGLATLASYRVTSYQSLYVLRFLVGLFESAYYPGILYLLGGWYTSREIGKRAMIFWLAGSVGGIVSGFLQAAAFKHFDGVYGLAGWRWLFVLDAVITLPVALLGFFFLPGNPLSDTKEWWLTQEEHELAIERMRRVGRTGKKPWTKARVHALFKSWHIYVLPFVYVFWNNGGIHSALPYWMKTFNNDPPPVPGVSFTIPEINTLPLVATGFTIIGGLSYAWLSDGVFGGRRWPFIYTGVLGSLAFAFVLKDLPLYDDIRLHFALYWSMGVFHAAGPLILAWFNEILAADNEKRALVVALGNDLAYVVQAIGPNIYWKTSDFPAAKKGYNAVIVYAILLALWTTLTLYLLERDRRQEARNAAYGSPRLESESAVTIRTYRPDAGSSSDSKARLE</sequence>
<evidence type="ECO:0000256" key="4">
    <source>
        <dbReference type="ARBA" id="ARBA00022692"/>
    </source>
</evidence>
<dbReference type="Proteomes" id="UP000827549">
    <property type="component" value="Chromosome 6"/>
</dbReference>
<evidence type="ECO:0000256" key="5">
    <source>
        <dbReference type="ARBA" id="ARBA00022989"/>
    </source>
</evidence>
<evidence type="ECO:0000256" key="9">
    <source>
        <dbReference type="SAM" id="Phobius"/>
    </source>
</evidence>
<accession>A0AAF0YDL0</accession>
<protein>
    <submittedName>
        <fullName evidence="11">Pantothenate transporter liz1</fullName>
    </submittedName>
</protein>
<dbReference type="GO" id="GO:0022857">
    <property type="term" value="F:transmembrane transporter activity"/>
    <property type="evidence" value="ECO:0007669"/>
    <property type="project" value="InterPro"/>
</dbReference>
<evidence type="ECO:0000256" key="8">
    <source>
        <dbReference type="SAM" id="MobiDB-lite"/>
    </source>
</evidence>
<proteinExistence type="inferred from homology"/>
<dbReference type="InterPro" id="IPR011701">
    <property type="entry name" value="MFS"/>
</dbReference>
<dbReference type="PANTHER" id="PTHR43791:SF39">
    <property type="entry name" value="TRANSPORTER LIZ1_SEO1, PUTATIVE (AFU_ORTHOLOGUE AFUA_3G00980)-RELATED"/>
    <property type="match status" value="1"/>
</dbReference>
<evidence type="ECO:0000313" key="11">
    <source>
        <dbReference type="EMBL" id="WOO84830.1"/>
    </source>
</evidence>
<evidence type="ECO:0000313" key="12">
    <source>
        <dbReference type="Proteomes" id="UP000827549"/>
    </source>
</evidence>
<feature type="transmembrane region" description="Helical" evidence="9">
    <location>
        <begin position="395"/>
        <end position="411"/>
    </location>
</feature>
<dbReference type="FunFam" id="1.20.1250.20:FF:000065">
    <property type="entry name" value="Putative MFS pantothenate transporter"/>
    <property type="match status" value="1"/>
</dbReference>
<evidence type="ECO:0000256" key="7">
    <source>
        <dbReference type="ARBA" id="ARBA00037968"/>
    </source>
</evidence>
<dbReference type="FunFam" id="1.20.1250.20:FF:000386">
    <property type="entry name" value="MFS general substrate transporter"/>
    <property type="match status" value="1"/>
</dbReference>
<keyword evidence="12" id="KW-1185">Reference proteome</keyword>
<evidence type="ECO:0000256" key="3">
    <source>
        <dbReference type="ARBA" id="ARBA00022475"/>
    </source>
</evidence>
<dbReference type="SUPFAM" id="SSF103473">
    <property type="entry name" value="MFS general substrate transporter"/>
    <property type="match status" value="1"/>
</dbReference>
<dbReference type="InterPro" id="IPR036259">
    <property type="entry name" value="MFS_trans_sf"/>
</dbReference>
<comment type="subcellular location">
    <subcellularLocation>
        <location evidence="1">Cell membrane</location>
        <topology evidence="1">Multi-pass membrane protein</topology>
    </subcellularLocation>
</comment>
<feature type="transmembrane region" description="Helical" evidence="9">
    <location>
        <begin position="489"/>
        <end position="510"/>
    </location>
</feature>
<feature type="transmembrane region" description="Helical" evidence="9">
    <location>
        <begin position="455"/>
        <end position="477"/>
    </location>
</feature>
<evidence type="ECO:0000256" key="1">
    <source>
        <dbReference type="ARBA" id="ARBA00004651"/>
    </source>
</evidence>
<dbReference type="InterPro" id="IPR020846">
    <property type="entry name" value="MFS_dom"/>
</dbReference>
<dbReference type="Gene3D" id="1.20.1250.20">
    <property type="entry name" value="MFS general substrate transporter like domains"/>
    <property type="match status" value="2"/>
</dbReference>
<organism evidence="11 12">
    <name type="scientific">Vanrija pseudolonga</name>
    <dbReference type="NCBI Taxonomy" id="143232"/>
    <lineage>
        <taxon>Eukaryota</taxon>
        <taxon>Fungi</taxon>
        <taxon>Dikarya</taxon>
        <taxon>Basidiomycota</taxon>
        <taxon>Agaricomycotina</taxon>
        <taxon>Tremellomycetes</taxon>
        <taxon>Trichosporonales</taxon>
        <taxon>Trichosporonaceae</taxon>
        <taxon>Vanrija</taxon>
    </lineage>
</organism>